<comment type="catalytic activity">
    <reaction evidence="4">
        <text>N-terminal L-aspartyl-[protein] + L-leucyl-tRNA(Leu) = N-terminal L-leucyl-L-aspartyl-[protein] + tRNA(Leu) + H(+)</text>
        <dbReference type="Rhea" id="RHEA:50420"/>
        <dbReference type="Rhea" id="RHEA-COMP:9613"/>
        <dbReference type="Rhea" id="RHEA-COMP:9622"/>
        <dbReference type="Rhea" id="RHEA-COMP:12669"/>
        <dbReference type="Rhea" id="RHEA-COMP:12674"/>
        <dbReference type="ChEBI" id="CHEBI:15378"/>
        <dbReference type="ChEBI" id="CHEBI:64720"/>
        <dbReference type="ChEBI" id="CHEBI:78442"/>
        <dbReference type="ChEBI" id="CHEBI:78494"/>
        <dbReference type="ChEBI" id="CHEBI:133042"/>
        <dbReference type="EC" id="2.3.2.29"/>
    </reaction>
</comment>
<dbReference type="GO" id="GO:0071596">
    <property type="term" value="P:ubiquitin-dependent protein catabolic process via the N-end rule pathway"/>
    <property type="evidence" value="ECO:0007669"/>
    <property type="project" value="InterPro"/>
</dbReference>
<gene>
    <name evidence="4" type="primary">bpt</name>
    <name evidence="7" type="ORF">SAMN05192560_0882</name>
</gene>
<keyword evidence="2 4" id="KW-0808">Transferase</keyword>
<comment type="similarity">
    <text evidence="4">Belongs to the R-transferase family. Bpt subfamily.</text>
</comment>
<dbReference type="Pfam" id="PF04377">
    <property type="entry name" value="ATE_C"/>
    <property type="match status" value="1"/>
</dbReference>
<evidence type="ECO:0000256" key="3">
    <source>
        <dbReference type="ARBA" id="ARBA00023315"/>
    </source>
</evidence>
<protein>
    <recommendedName>
        <fullName evidence="4">Aspartate/glutamate leucyltransferase</fullName>
        <ecNumber evidence="4">2.3.2.29</ecNumber>
    </recommendedName>
</protein>
<dbReference type="RefSeq" id="WP_089375009.1">
    <property type="nucleotide sequence ID" value="NZ_FZOA01000003.1"/>
</dbReference>
<evidence type="ECO:0000259" key="6">
    <source>
        <dbReference type="Pfam" id="PF04377"/>
    </source>
</evidence>
<comment type="function">
    <text evidence="4">Functions in the N-end rule pathway of protein degradation where it conjugates Leu from its aminoacyl-tRNA to the N-termini of proteins containing an N-terminal aspartate or glutamate.</text>
</comment>
<dbReference type="NCBIfam" id="NF002341">
    <property type="entry name" value="PRK01305.1-1"/>
    <property type="match status" value="1"/>
</dbReference>
<dbReference type="GO" id="GO:0008914">
    <property type="term" value="F:leucyl-tRNA--protein transferase activity"/>
    <property type="evidence" value="ECO:0007669"/>
    <property type="project" value="UniProtKB-UniRule"/>
</dbReference>
<keyword evidence="1 4" id="KW-0963">Cytoplasm</keyword>
<evidence type="ECO:0000313" key="8">
    <source>
        <dbReference type="Proteomes" id="UP000198305"/>
    </source>
</evidence>
<dbReference type="InterPro" id="IPR007472">
    <property type="entry name" value="N-end_Aminoacyl_Trfase_C"/>
</dbReference>
<evidence type="ECO:0000256" key="2">
    <source>
        <dbReference type="ARBA" id="ARBA00022679"/>
    </source>
</evidence>
<dbReference type="PIRSF" id="PIRSF037208">
    <property type="entry name" value="ATE_pro_prd"/>
    <property type="match status" value="1"/>
</dbReference>
<evidence type="ECO:0000259" key="5">
    <source>
        <dbReference type="Pfam" id="PF04376"/>
    </source>
</evidence>
<dbReference type="EC" id="2.3.2.29" evidence="4"/>
<evidence type="ECO:0000313" key="7">
    <source>
        <dbReference type="EMBL" id="SNR75281.1"/>
    </source>
</evidence>
<dbReference type="NCBIfam" id="NF002342">
    <property type="entry name" value="PRK01305.1-3"/>
    <property type="match status" value="1"/>
</dbReference>
<evidence type="ECO:0000256" key="1">
    <source>
        <dbReference type="ARBA" id="ARBA00022490"/>
    </source>
</evidence>
<accession>A0A238YX06</accession>
<dbReference type="InterPro" id="IPR016181">
    <property type="entry name" value="Acyl_CoA_acyltransferase"/>
</dbReference>
<keyword evidence="3 4" id="KW-0012">Acyltransferase</keyword>
<dbReference type="InterPro" id="IPR017138">
    <property type="entry name" value="Asp_Glu_LeuTrfase"/>
</dbReference>
<dbReference type="EMBL" id="FZOA01000003">
    <property type="protein sequence ID" value="SNR75281.1"/>
    <property type="molecule type" value="Genomic_DNA"/>
</dbReference>
<sequence>MTLPGEQHLQKIQFYATTAYACGYLADQPAQSLIATPHHLIDAHTYSGLIQLGFRRSGKFAYRPHCETCHACIPVRLPVAEFQPNRSQRRAWKQHHGLSVSLMKLAFSEEHFALYSTYQVARHEGGSGDPETAEQYRNFLVQSNVESLMVEFRQDGILKIVSVVDIIRDGVSAVYTFYDPADRHASYGTYNILWLLEWCRSLNLPYLYLGYWIKESKKMAYKKNFLPQEGLVNGEWRSIHNQDQTPPEK</sequence>
<dbReference type="PANTHER" id="PTHR21367">
    <property type="entry name" value="ARGININE-TRNA-PROTEIN TRANSFERASE 1"/>
    <property type="match status" value="1"/>
</dbReference>
<dbReference type="Proteomes" id="UP000198305">
    <property type="component" value="Unassembled WGS sequence"/>
</dbReference>
<dbReference type="NCBIfam" id="NF002346">
    <property type="entry name" value="PRK01305.2-3"/>
    <property type="match status" value="1"/>
</dbReference>
<dbReference type="InterPro" id="IPR007471">
    <property type="entry name" value="N-end_Aminoacyl_Trfase_N"/>
</dbReference>
<organism evidence="7 8">
    <name type="scientific">Methylobacillus rhizosphaerae</name>
    <dbReference type="NCBI Taxonomy" id="551994"/>
    <lineage>
        <taxon>Bacteria</taxon>
        <taxon>Pseudomonadati</taxon>
        <taxon>Pseudomonadota</taxon>
        <taxon>Betaproteobacteria</taxon>
        <taxon>Nitrosomonadales</taxon>
        <taxon>Methylophilaceae</taxon>
        <taxon>Methylobacillus</taxon>
    </lineage>
</organism>
<dbReference type="OrthoDB" id="9782022at2"/>
<reference evidence="8" key="1">
    <citation type="submission" date="2017-06" db="EMBL/GenBank/DDBJ databases">
        <authorList>
            <person name="Varghese N."/>
            <person name="Submissions S."/>
        </authorList>
    </citation>
    <scope>NUCLEOTIDE SEQUENCE [LARGE SCALE GENOMIC DNA]</scope>
    <source>
        <strain evidence="8">Ca-68</strain>
    </source>
</reference>
<dbReference type="AlphaFoldDB" id="A0A238YX06"/>
<evidence type="ECO:0000256" key="4">
    <source>
        <dbReference type="HAMAP-Rule" id="MF_00689"/>
    </source>
</evidence>
<keyword evidence="8" id="KW-1185">Reference proteome</keyword>
<dbReference type="SUPFAM" id="SSF55729">
    <property type="entry name" value="Acyl-CoA N-acyltransferases (Nat)"/>
    <property type="match status" value="1"/>
</dbReference>
<comment type="subcellular location">
    <subcellularLocation>
        <location evidence="4">Cytoplasm</location>
    </subcellularLocation>
</comment>
<dbReference type="InterPro" id="IPR030700">
    <property type="entry name" value="N-end_Aminoacyl_Trfase"/>
</dbReference>
<proteinExistence type="inferred from homology"/>
<dbReference type="PANTHER" id="PTHR21367:SF1">
    <property type="entry name" value="ARGINYL-TRNA--PROTEIN TRANSFERASE 1"/>
    <property type="match status" value="1"/>
</dbReference>
<name>A0A238YX06_9PROT</name>
<feature type="domain" description="N-end aminoacyl transferase N-terminal" evidence="5">
    <location>
        <begin position="21"/>
        <end position="90"/>
    </location>
</feature>
<dbReference type="HAMAP" id="MF_00689">
    <property type="entry name" value="Bpt"/>
    <property type="match status" value="1"/>
</dbReference>
<feature type="domain" description="N-end rule aminoacyl transferase C-terminal" evidence="6">
    <location>
        <begin position="110"/>
        <end position="231"/>
    </location>
</feature>
<dbReference type="GO" id="GO:0005737">
    <property type="term" value="C:cytoplasm"/>
    <property type="evidence" value="ECO:0007669"/>
    <property type="project" value="UniProtKB-SubCell"/>
</dbReference>
<dbReference type="GO" id="GO:0004057">
    <property type="term" value="F:arginyl-tRNA--protein transferase activity"/>
    <property type="evidence" value="ECO:0007669"/>
    <property type="project" value="InterPro"/>
</dbReference>
<comment type="catalytic activity">
    <reaction evidence="4">
        <text>N-terminal L-glutamyl-[protein] + L-leucyl-tRNA(Leu) = N-terminal L-leucyl-L-glutamyl-[protein] + tRNA(Leu) + H(+)</text>
        <dbReference type="Rhea" id="RHEA:50412"/>
        <dbReference type="Rhea" id="RHEA-COMP:9613"/>
        <dbReference type="Rhea" id="RHEA-COMP:9622"/>
        <dbReference type="Rhea" id="RHEA-COMP:12664"/>
        <dbReference type="Rhea" id="RHEA-COMP:12668"/>
        <dbReference type="ChEBI" id="CHEBI:15378"/>
        <dbReference type="ChEBI" id="CHEBI:64721"/>
        <dbReference type="ChEBI" id="CHEBI:78442"/>
        <dbReference type="ChEBI" id="CHEBI:78494"/>
        <dbReference type="ChEBI" id="CHEBI:133041"/>
        <dbReference type="EC" id="2.3.2.29"/>
    </reaction>
</comment>
<dbReference type="Pfam" id="PF04376">
    <property type="entry name" value="ATE_N"/>
    <property type="match status" value="1"/>
</dbReference>